<name>A0A6J6GLC4_9ZZZZ</name>
<proteinExistence type="predicted"/>
<organism evidence="2">
    <name type="scientific">freshwater metagenome</name>
    <dbReference type="NCBI Taxonomy" id="449393"/>
    <lineage>
        <taxon>unclassified sequences</taxon>
        <taxon>metagenomes</taxon>
        <taxon>ecological metagenomes</taxon>
    </lineage>
</organism>
<keyword evidence="1" id="KW-0812">Transmembrane</keyword>
<accession>A0A6J6GLC4</accession>
<keyword evidence="1" id="KW-1133">Transmembrane helix</keyword>
<feature type="transmembrane region" description="Helical" evidence="1">
    <location>
        <begin position="66"/>
        <end position="84"/>
    </location>
</feature>
<feature type="transmembrane region" description="Helical" evidence="1">
    <location>
        <begin position="40"/>
        <end position="60"/>
    </location>
</feature>
<keyword evidence="1" id="KW-0472">Membrane</keyword>
<reference evidence="2" key="1">
    <citation type="submission" date="2020-05" db="EMBL/GenBank/DDBJ databases">
        <authorList>
            <person name="Chiriac C."/>
            <person name="Salcher M."/>
            <person name="Ghai R."/>
            <person name="Kavagutti S V."/>
        </authorList>
    </citation>
    <scope>NUCLEOTIDE SEQUENCE</scope>
</reference>
<evidence type="ECO:0000313" key="2">
    <source>
        <dbReference type="EMBL" id="CAB4602057.1"/>
    </source>
</evidence>
<sequence>MSGRTADSHVGHQVEYERWGAVPGDEWFDRTPREEIDWAASCRLALVVSIAAAAAALLLSGVVGETVLVVAVIVAGTAASWFHLEQGRLSRPAPVRALPVRHDLRR</sequence>
<dbReference type="AlphaFoldDB" id="A0A6J6GLC4"/>
<dbReference type="EMBL" id="CAEZSR010000340">
    <property type="protein sequence ID" value="CAB4602057.1"/>
    <property type="molecule type" value="Genomic_DNA"/>
</dbReference>
<protein>
    <submittedName>
        <fullName evidence="2">Unannotated protein</fullName>
    </submittedName>
</protein>
<gene>
    <name evidence="2" type="ORF">UFOPK1493_04390</name>
</gene>
<evidence type="ECO:0000256" key="1">
    <source>
        <dbReference type="SAM" id="Phobius"/>
    </source>
</evidence>